<organism evidence="1 2">
    <name type="scientific">Racocetra persica</name>
    <dbReference type="NCBI Taxonomy" id="160502"/>
    <lineage>
        <taxon>Eukaryota</taxon>
        <taxon>Fungi</taxon>
        <taxon>Fungi incertae sedis</taxon>
        <taxon>Mucoromycota</taxon>
        <taxon>Glomeromycotina</taxon>
        <taxon>Glomeromycetes</taxon>
        <taxon>Diversisporales</taxon>
        <taxon>Gigasporaceae</taxon>
        <taxon>Racocetra</taxon>
    </lineage>
</organism>
<proteinExistence type="predicted"/>
<reference evidence="1" key="1">
    <citation type="submission" date="2021-06" db="EMBL/GenBank/DDBJ databases">
        <authorList>
            <person name="Kallberg Y."/>
            <person name="Tangrot J."/>
            <person name="Rosling A."/>
        </authorList>
    </citation>
    <scope>NUCLEOTIDE SEQUENCE</scope>
    <source>
        <strain evidence="1">MA461A</strain>
    </source>
</reference>
<gene>
    <name evidence="1" type="ORF">RPERSI_LOCUS29428</name>
</gene>
<dbReference type="Proteomes" id="UP000789920">
    <property type="component" value="Unassembled WGS sequence"/>
</dbReference>
<comment type="caution">
    <text evidence="1">The sequence shown here is derived from an EMBL/GenBank/DDBJ whole genome shotgun (WGS) entry which is preliminary data.</text>
</comment>
<protein>
    <submittedName>
        <fullName evidence="1">11504_t:CDS:1</fullName>
    </submittedName>
</protein>
<accession>A0ACA9SD08</accession>
<evidence type="ECO:0000313" key="2">
    <source>
        <dbReference type="Proteomes" id="UP000789920"/>
    </source>
</evidence>
<dbReference type="EMBL" id="CAJVQC010111007">
    <property type="protein sequence ID" value="CAG8835098.1"/>
    <property type="molecule type" value="Genomic_DNA"/>
</dbReference>
<evidence type="ECO:0000313" key="1">
    <source>
        <dbReference type="EMBL" id="CAG8835098.1"/>
    </source>
</evidence>
<feature type="non-terminal residue" evidence="1">
    <location>
        <position position="1"/>
    </location>
</feature>
<sequence>ETSAMNEENMTKKELLTIINSLLNSINILNYPKYRGLLQKTRSQLQEILQSIRDLHNDQRLENEIEPEN</sequence>
<name>A0ACA9SD08_9GLOM</name>
<keyword evidence="2" id="KW-1185">Reference proteome</keyword>